<organism evidence="2 3">
    <name type="scientific">Glossina austeni</name>
    <name type="common">Savannah tsetse fly</name>
    <dbReference type="NCBI Taxonomy" id="7395"/>
    <lineage>
        <taxon>Eukaryota</taxon>
        <taxon>Metazoa</taxon>
        <taxon>Ecdysozoa</taxon>
        <taxon>Arthropoda</taxon>
        <taxon>Hexapoda</taxon>
        <taxon>Insecta</taxon>
        <taxon>Pterygota</taxon>
        <taxon>Neoptera</taxon>
        <taxon>Endopterygota</taxon>
        <taxon>Diptera</taxon>
        <taxon>Brachycera</taxon>
        <taxon>Muscomorpha</taxon>
        <taxon>Hippoboscoidea</taxon>
        <taxon>Glossinidae</taxon>
        <taxon>Glossina</taxon>
    </lineage>
</organism>
<accession>A0A1A9UQJ7</accession>
<dbReference type="AlphaFoldDB" id="A0A1A9UQJ7"/>
<dbReference type="Pfam" id="PF16042">
    <property type="entry name" value="DUF4794"/>
    <property type="match status" value="1"/>
</dbReference>
<evidence type="ECO:0000259" key="1">
    <source>
        <dbReference type="Pfam" id="PF16042"/>
    </source>
</evidence>
<feature type="domain" description="DUF4794" evidence="1">
    <location>
        <begin position="71"/>
        <end position="128"/>
    </location>
</feature>
<dbReference type="EnsemblMetazoa" id="GAUT012145-RA">
    <property type="protein sequence ID" value="GAUT012145-PA"/>
    <property type="gene ID" value="GAUT012145"/>
</dbReference>
<evidence type="ECO:0000313" key="2">
    <source>
        <dbReference type="EnsemblMetazoa" id="GAUT012145-PA"/>
    </source>
</evidence>
<sequence length="189" mass="21060">MKERKKKREVAIEEHKVFNLLLLSRLELSKIGFTMALFAAEPLRFRASKKQSMLLARQEVPPITQKTTDVAPYPAAGVTPEILFELPTETEKPEQTYGPPVAAPDQTYGLPESTTDTMLEPDNTYGPPTTTASSNQITNEEASVEELSNLLQSGSNKQRNRYRTARLILSKDGIITITHSEPILVYTLA</sequence>
<evidence type="ECO:0000313" key="3">
    <source>
        <dbReference type="Proteomes" id="UP000078200"/>
    </source>
</evidence>
<reference evidence="2" key="1">
    <citation type="submission" date="2020-05" db="UniProtKB">
        <authorList>
            <consortium name="EnsemblMetazoa"/>
        </authorList>
    </citation>
    <scope>IDENTIFICATION</scope>
    <source>
        <strain evidence="2">TTRI</strain>
    </source>
</reference>
<protein>
    <submittedName>
        <fullName evidence="2">DUF4794 domain-containing protein</fullName>
    </submittedName>
</protein>
<dbReference type="Proteomes" id="UP000078200">
    <property type="component" value="Unassembled WGS sequence"/>
</dbReference>
<proteinExistence type="predicted"/>
<dbReference type="InterPro" id="IPR032011">
    <property type="entry name" value="DUF4794"/>
</dbReference>
<name>A0A1A9UQJ7_GLOAU</name>
<keyword evidence="3" id="KW-1185">Reference proteome</keyword>
<dbReference type="VEuPathDB" id="VectorBase:GAUT012145"/>